<sequence>MSDRPIMCARCEMLYGRPVCKDCIEANKRKG</sequence>
<evidence type="ECO:0000313" key="1">
    <source>
        <dbReference type="EMBL" id="AAQ13766.1"/>
    </source>
</evidence>
<reference evidence="1 2" key="1">
    <citation type="journal article" date="2006" name="Virology">
        <title>His1 and His2 are distantly related, spindle-shaped haloviruses belonging to the novel virus group, Salterprovirus.</title>
        <authorList>
            <person name="Bath C."/>
            <person name="Cukalac T."/>
            <person name="Porter K."/>
            <person name="Dyall-Smith M.L."/>
        </authorList>
    </citation>
    <scope>NUCLEOTIDE SEQUENCE</scope>
</reference>
<accession>Q25BF6</accession>
<dbReference type="GeneID" id="5142445"/>
<protein>
    <submittedName>
        <fullName evidence="1">Uncharacterized protein</fullName>
    </submittedName>
</protein>
<dbReference type="EMBL" id="AF191797">
    <property type="protein sequence ID" value="AAQ13766.1"/>
    <property type="molecule type" value="Genomic_DNA"/>
</dbReference>
<proteinExistence type="predicted"/>
<keyword evidence="2" id="KW-1185">Reference proteome</keyword>
<organism evidence="1 2">
    <name type="scientific">His 2 virus</name>
    <name type="common">His2V</name>
    <name type="synonym">Haloarcula hispanica virus 2</name>
    <dbReference type="NCBI Taxonomy" id="128710"/>
    <lineage>
        <taxon>Viruses</taxon>
        <taxon>Monodnaviria</taxon>
        <taxon>Trapavirae</taxon>
        <taxon>Saleviricota</taxon>
        <taxon>Huolimaviricetes</taxon>
        <taxon>Haloruvirales</taxon>
        <taxon>Pleolipoviridae</taxon>
        <taxon>Gammapleolipovirus</taxon>
        <taxon>Gammapleolipovirus australiense</taxon>
        <taxon>Gammapleolipovirus His2</taxon>
    </lineage>
</organism>
<evidence type="ECO:0000313" key="2">
    <source>
        <dbReference type="Proteomes" id="UP000002259"/>
    </source>
</evidence>
<dbReference type="Proteomes" id="UP000002259">
    <property type="component" value="Segment"/>
</dbReference>
<name>Q25BF6_HIS2V</name>
<dbReference type="KEGG" id="vg:5142445"/>
<dbReference type="RefSeq" id="YP_529634.1">
    <property type="nucleotide sequence ID" value="NC_007918.1"/>
</dbReference>
<organismHost>
    <name type="scientific">Haloarcula hispanica</name>
    <dbReference type="NCBI Taxonomy" id="51589"/>
</organismHost>